<organism evidence="2 3">
    <name type="scientific">Eruca vesicaria subsp. sativa</name>
    <name type="common">Garden rocket</name>
    <name type="synonym">Eruca sativa</name>
    <dbReference type="NCBI Taxonomy" id="29727"/>
    <lineage>
        <taxon>Eukaryota</taxon>
        <taxon>Viridiplantae</taxon>
        <taxon>Streptophyta</taxon>
        <taxon>Embryophyta</taxon>
        <taxon>Tracheophyta</taxon>
        <taxon>Spermatophyta</taxon>
        <taxon>Magnoliopsida</taxon>
        <taxon>eudicotyledons</taxon>
        <taxon>Gunneridae</taxon>
        <taxon>Pentapetalae</taxon>
        <taxon>rosids</taxon>
        <taxon>malvids</taxon>
        <taxon>Brassicales</taxon>
        <taxon>Brassicaceae</taxon>
        <taxon>Brassiceae</taxon>
        <taxon>Eruca</taxon>
    </lineage>
</organism>
<dbReference type="SUPFAM" id="SSF50475">
    <property type="entry name" value="FMN-binding split barrel"/>
    <property type="match status" value="1"/>
</dbReference>
<dbReference type="Gene3D" id="3.20.180.10">
    <property type="entry name" value="PNP-oxidase-like"/>
    <property type="match status" value="1"/>
</dbReference>
<dbReference type="InterPro" id="IPR055343">
    <property type="entry name" value="CREG_beta-barrel"/>
</dbReference>
<dbReference type="AlphaFoldDB" id="A0ABC8L4C2"/>
<proteinExistence type="predicted"/>
<evidence type="ECO:0000313" key="3">
    <source>
        <dbReference type="Proteomes" id="UP001642260"/>
    </source>
</evidence>
<dbReference type="Pfam" id="PF13883">
    <property type="entry name" value="CREG_beta-barrel"/>
    <property type="match status" value="1"/>
</dbReference>
<dbReference type="Gene3D" id="2.30.110.10">
    <property type="entry name" value="Electron Transport, Fmn-binding Protein, Chain A"/>
    <property type="match status" value="1"/>
</dbReference>
<sequence length="272" mass="30023">EKVGSSVSGEKDSHKIIDVETSLALPPQGGGTRAGLFRTPISGGVQNATSAHSLPPPALAVRNLMEQVKDPIFSFSPLAIHTRNILAEPRCTLVVQIPGRSCLSNARATLFGDVYPLSENEQEWAHKQYMAKHHQGPSQQWGNFHYFRMQNISDIYFIGGFGTVAWINVNEYEALQPYKIAVDGGEKNLSEFNLELNAIFSNPLRELLSTESEVDDAAIISVDSKGIDIRVRQGAKFHVQRLAFEESLGVEALEEAKSSLWKVIEKGKVHNL</sequence>
<accession>A0ABC8L4C2</accession>
<dbReference type="Proteomes" id="UP001642260">
    <property type="component" value="Unassembled WGS sequence"/>
</dbReference>
<dbReference type="PANTHER" id="PTHR13343">
    <property type="entry name" value="CREG1 PROTEIN"/>
    <property type="match status" value="1"/>
</dbReference>
<dbReference type="InterPro" id="IPR012349">
    <property type="entry name" value="Split_barrel_FMN-bd"/>
</dbReference>
<dbReference type="PANTHER" id="PTHR13343:SF29">
    <property type="entry name" value="PYRIDOXAMINE 5'-PHOSPHATE OXIDASE FAMILY PROTEIN"/>
    <property type="match status" value="1"/>
</dbReference>
<keyword evidence="3" id="KW-1185">Reference proteome</keyword>
<protein>
    <recommendedName>
        <fullName evidence="1">CREG-like beta-barrel domain-containing protein</fullName>
    </recommendedName>
</protein>
<comment type="caution">
    <text evidence="2">The sequence shown here is derived from an EMBL/GenBank/DDBJ whole genome shotgun (WGS) entry which is preliminary data.</text>
</comment>
<gene>
    <name evidence="2" type="ORF">ERUC_LOCUS29354</name>
</gene>
<dbReference type="InterPro" id="IPR037119">
    <property type="entry name" value="Haem_oxidase_HugZ-like_sf"/>
</dbReference>
<dbReference type="GO" id="GO:0005737">
    <property type="term" value="C:cytoplasm"/>
    <property type="evidence" value="ECO:0007669"/>
    <property type="project" value="UniProtKB-ARBA"/>
</dbReference>
<evidence type="ECO:0000259" key="1">
    <source>
        <dbReference type="Pfam" id="PF13883"/>
    </source>
</evidence>
<evidence type="ECO:0000313" key="2">
    <source>
        <dbReference type="EMBL" id="CAH8363598.1"/>
    </source>
</evidence>
<feature type="domain" description="CREG-like beta-barrel" evidence="1">
    <location>
        <begin position="70"/>
        <end position="173"/>
    </location>
</feature>
<name>A0ABC8L4C2_ERUVS</name>
<dbReference type="EMBL" id="CAKOAT010364932">
    <property type="protein sequence ID" value="CAH8363598.1"/>
    <property type="molecule type" value="Genomic_DNA"/>
</dbReference>
<feature type="non-terminal residue" evidence="2">
    <location>
        <position position="1"/>
    </location>
</feature>
<reference evidence="2 3" key="1">
    <citation type="submission" date="2022-03" db="EMBL/GenBank/DDBJ databases">
        <authorList>
            <person name="Macdonald S."/>
            <person name="Ahmed S."/>
            <person name="Newling K."/>
        </authorList>
    </citation>
    <scope>NUCLEOTIDE SEQUENCE [LARGE SCALE GENOMIC DNA]</scope>
</reference>